<feature type="transmembrane region" description="Helical" evidence="9">
    <location>
        <begin position="456"/>
        <end position="474"/>
    </location>
</feature>
<keyword evidence="12" id="KW-1185">Reference proteome</keyword>
<keyword evidence="4" id="KW-1003">Cell membrane</keyword>
<dbReference type="OrthoDB" id="7375466at2"/>
<dbReference type="InterPro" id="IPR004638">
    <property type="entry name" value="EmrB-like"/>
</dbReference>
<dbReference type="FunFam" id="1.20.1720.10:FF:000004">
    <property type="entry name" value="EmrB/QacA family drug resistance transporter"/>
    <property type="match status" value="1"/>
</dbReference>
<keyword evidence="6 9" id="KW-1133">Transmembrane helix</keyword>
<evidence type="ECO:0000256" key="2">
    <source>
        <dbReference type="ARBA" id="ARBA00007520"/>
    </source>
</evidence>
<feature type="transmembrane region" description="Helical" evidence="9">
    <location>
        <begin position="187"/>
        <end position="207"/>
    </location>
</feature>
<evidence type="ECO:0000313" key="12">
    <source>
        <dbReference type="Proteomes" id="UP000233781"/>
    </source>
</evidence>
<keyword evidence="7 9" id="KW-0472">Membrane</keyword>
<feature type="transmembrane region" description="Helical" evidence="9">
    <location>
        <begin position="252"/>
        <end position="269"/>
    </location>
</feature>
<dbReference type="Gene3D" id="1.20.1250.20">
    <property type="entry name" value="MFS general substrate transporter like domains"/>
    <property type="match status" value="1"/>
</dbReference>
<dbReference type="InterPro" id="IPR020846">
    <property type="entry name" value="MFS_dom"/>
</dbReference>
<protein>
    <submittedName>
        <fullName evidence="11">EmrB/QacA subfamily drug resistance transporter</fullName>
    </submittedName>
</protein>
<dbReference type="AlphaFoldDB" id="A0A2N3YJ66"/>
<dbReference type="Proteomes" id="UP000233781">
    <property type="component" value="Unassembled WGS sequence"/>
</dbReference>
<feature type="compositionally biased region" description="Basic and acidic residues" evidence="8">
    <location>
        <begin position="601"/>
        <end position="612"/>
    </location>
</feature>
<dbReference type="SUPFAM" id="SSF103473">
    <property type="entry name" value="MFS general substrate transporter"/>
    <property type="match status" value="1"/>
</dbReference>
<feature type="region of interest" description="Disordered" evidence="8">
    <location>
        <begin position="1"/>
        <end position="47"/>
    </location>
</feature>
<dbReference type="EMBL" id="PJNE01000001">
    <property type="protein sequence ID" value="PKW26880.1"/>
    <property type="molecule type" value="Genomic_DNA"/>
</dbReference>
<feature type="transmembrane region" description="Helical" evidence="9">
    <location>
        <begin position="275"/>
        <end position="298"/>
    </location>
</feature>
<dbReference type="PANTHER" id="PTHR23501:SF197">
    <property type="entry name" value="COMD"/>
    <property type="match status" value="1"/>
</dbReference>
<feature type="transmembrane region" description="Helical" evidence="9">
    <location>
        <begin position="319"/>
        <end position="343"/>
    </location>
</feature>
<evidence type="ECO:0000256" key="9">
    <source>
        <dbReference type="SAM" id="Phobius"/>
    </source>
</evidence>
<feature type="transmembrane region" description="Helical" evidence="9">
    <location>
        <begin position="125"/>
        <end position="152"/>
    </location>
</feature>
<comment type="caution">
    <text evidence="11">The sequence shown here is derived from an EMBL/GenBank/DDBJ whole genome shotgun (WGS) entry which is preliminary data.</text>
</comment>
<dbReference type="Pfam" id="PF07690">
    <property type="entry name" value="MFS_1"/>
    <property type="match status" value="1"/>
</dbReference>
<feature type="transmembrane region" description="Helical" evidence="9">
    <location>
        <begin position="219"/>
        <end position="240"/>
    </location>
</feature>
<accession>A0A2N3YJ66</accession>
<feature type="region of interest" description="Disordered" evidence="8">
    <location>
        <begin position="578"/>
        <end position="637"/>
    </location>
</feature>
<evidence type="ECO:0000256" key="4">
    <source>
        <dbReference type="ARBA" id="ARBA00022475"/>
    </source>
</evidence>
<dbReference type="GO" id="GO:0005886">
    <property type="term" value="C:plasma membrane"/>
    <property type="evidence" value="ECO:0007669"/>
    <property type="project" value="UniProtKB-SubCell"/>
</dbReference>
<dbReference type="RefSeq" id="WP_101395382.1">
    <property type="nucleotide sequence ID" value="NZ_PJNE01000001.1"/>
</dbReference>
<dbReference type="PROSITE" id="PS50850">
    <property type="entry name" value="MFS"/>
    <property type="match status" value="1"/>
</dbReference>
<sequence>MTQNPRHAAPGGPSLHADAPPSGRHSADGAATGARHSGGATAVVPDGPEGALTHRQIVTILIALMAGMFLAALDQTIVATAIRTIADDLKGLDHQAWATTAYLITSTIVTPLYGKLGDIYGRKKLFVAAISIFVVGSVLCTLSTSMTGLAFFRAFQGLGAGGLFSLALAIIGDIVPARERAKYQGYFLAVFGTSSVLGPVIGGFFAGTDSILGVTGWRWVFLVNVPIGIVALALVTKTLHLRHQRLDHRIDWLGAALLSVSLVPLLLVAEQGREWGWGSGRSIAAYVVGAIAAVLFVLQESRMGDEAILPLKIFRNRTVGVSSAASIIIGMGMFGGLAALPLYLQIVKGASPTEAGLLLLPLTLGIMTGSITSGQIISRTGQYRLFPVSGAVLLTGSLFALHYTAFDTPLWQTMVIMVFFGLGLGFNFQPLTLAVQNAVPPQQIGVATSTATFTRQIGGTIGTAVFLTVLFSLVPDRITSAFKTVAPTTEFQTALRDPANAAFAQQLQQSQAGGSAAAASGVLQDSSFLNGLDPALAKPFLMGFSEAMDTVFLVGSIVMVLAVFVLVFLPQVELRKGSNYNARSGGARPEGEQAGGASPEARPEPAGAHRTEAAAGTSGRTDVGRTGPGVTEPSPAG</sequence>
<feature type="transmembrane region" description="Helical" evidence="9">
    <location>
        <begin position="550"/>
        <end position="569"/>
    </location>
</feature>
<dbReference type="CDD" id="cd17502">
    <property type="entry name" value="MFS_Azr1_MDR_like"/>
    <property type="match status" value="1"/>
</dbReference>
<evidence type="ECO:0000256" key="7">
    <source>
        <dbReference type="ARBA" id="ARBA00023136"/>
    </source>
</evidence>
<feature type="transmembrane region" description="Helical" evidence="9">
    <location>
        <begin position="411"/>
        <end position="435"/>
    </location>
</feature>
<evidence type="ECO:0000313" key="11">
    <source>
        <dbReference type="EMBL" id="PKW26880.1"/>
    </source>
</evidence>
<feature type="transmembrane region" description="Helical" evidence="9">
    <location>
        <begin position="385"/>
        <end position="405"/>
    </location>
</feature>
<name>A0A2N3YJ66_9MICO</name>
<keyword evidence="3" id="KW-0813">Transport</keyword>
<feature type="transmembrane region" description="Helical" evidence="9">
    <location>
        <begin position="57"/>
        <end position="82"/>
    </location>
</feature>
<comment type="similarity">
    <text evidence="2">Belongs to the major facilitator superfamily. TCR/Tet family.</text>
</comment>
<keyword evidence="5 9" id="KW-0812">Transmembrane</keyword>
<comment type="subcellular location">
    <subcellularLocation>
        <location evidence="1">Cell membrane</location>
        <topology evidence="1">Multi-pass membrane protein</topology>
    </subcellularLocation>
</comment>
<organism evidence="11 12">
    <name type="scientific">Phycicoccus duodecadis</name>
    <dbReference type="NCBI Taxonomy" id="173053"/>
    <lineage>
        <taxon>Bacteria</taxon>
        <taxon>Bacillati</taxon>
        <taxon>Actinomycetota</taxon>
        <taxon>Actinomycetes</taxon>
        <taxon>Micrococcales</taxon>
        <taxon>Intrasporangiaceae</taxon>
        <taxon>Phycicoccus</taxon>
    </lineage>
</organism>
<proteinExistence type="inferred from homology"/>
<evidence type="ECO:0000256" key="5">
    <source>
        <dbReference type="ARBA" id="ARBA00022692"/>
    </source>
</evidence>
<feature type="transmembrane region" description="Helical" evidence="9">
    <location>
        <begin position="94"/>
        <end position="113"/>
    </location>
</feature>
<evidence type="ECO:0000259" key="10">
    <source>
        <dbReference type="PROSITE" id="PS50850"/>
    </source>
</evidence>
<dbReference type="InterPro" id="IPR036259">
    <property type="entry name" value="MFS_trans_sf"/>
</dbReference>
<feature type="transmembrane region" description="Helical" evidence="9">
    <location>
        <begin position="158"/>
        <end position="175"/>
    </location>
</feature>
<reference evidence="11 12" key="1">
    <citation type="submission" date="2017-12" db="EMBL/GenBank/DDBJ databases">
        <title>Sequencing the genomes of 1000 Actinobacteria strains.</title>
        <authorList>
            <person name="Klenk H.-P."/>
        </authorList>
    </citation>
    <scope>NUCLEOTIDE SEQUENCE [LARGE SCALE GENOMIC DNA]</scope>
    <source>
        <strain evidence="11 12">DSM 12806</strain>
    </source>
</reference>
<evidence type="ECO:0000256" key="3">
    <source>
        <dbReference type="ARBA" id="ARBA00022448"/>
    </source>
</evidence>
<dbReference type="NCBIfam" id="TIGR00711">
    <property type="entry name" value="efflux_EmrB"/>
    <property type="match status" value="1"/>
</dbReference>
<feature type="transmembrane region" description="Helical" evidence="9">
    <location>
        <begin position="355"/>
        <end position="373"/>
    </location>
</feature>
<evidence type="ECO:0000256" key="1">
    <source>
        <dbReference type="ARBA" id="ARBA00004651"/>
    </source>
</evidence>
<dbReference type="InterPro" id="IPR011701">
    <property type="entry name" value="MFS"/>
</dbReference>
<gene>
    <name evidence="11" type="ORF">ATL31_1707</name>
</gene>
<evidence type="ECO:0000256" key="6">
    <source>
        <dbReference type="ARBA" id="ARBA00022989"/>
    </source>
</evidence>
<dbReference type="PANTHER" id="PTHR23501">
    <property type="entry name" value="MAJOR FACILITATOR SUPERFAMILY"/>
    <property type="match status" value="1"/>
</dbReference>
<dbReference type="GO" id="GO:0022857">
    <property type="term" value="F:transmembrane transporter activity"/>
    <property type="evidence" value="ECO:0007669"/>
    <property type="project" value="InterPro"/>
</dbReference>
<evidence type="ECO:0000256" key="8">
    <source>
        <dbReference type="SAM" id="MobiDB-lite"/>
    </source>
</evidence>
<feature type="domain" description="Major facilitator superfamily (MFS) profile" evidence="10">
    <location>
        <begin position="60"/>
        <end position="573"/>
    </location>
</feature>